<dbReference type="AlphaFoldDB" id="B7KMT3"/>
<keyword evidence="2" id="KW-0812">Transmembrane</keyword>
<feature type="compositionally biased region" description="Pro residues" evidence="1">
    <location>
        <begin position="12"/>
        <end position="24"/>
    </location>
</feature>
<feature type="region of interest" description="Disordered" evidence="1">
    <location>
        <begin position="1"/>
        <end position="24"/>
    </location>
</feature>
<dbReference type="Proteomes" id="UP000002384">
    <property type="component" value="Plasmid pP742402"/>
</dbReference>
<evidence type="ECO:0000313" key="4">
    <source>
        <dbReference type="Proteomes" id="UP000002384"/>
    </source>
</evidence>
<evidence type="ECO:0000313" key="3">
    <source>
        <dbReference type="EMBL" id="ACK74105.1"/>
    </source>
</evidence>
<dbReference type="HOGENOM" id="CLU_1022037_0_0_3"/>
<feature type="transmembrane region" description="Helical" evidence="2">
    <location>
        <begin position="160"/>
        <end position="183"/>
    </location>
</feature>
<feature type="compositionally biased region" description="Polar residues" evidence="1">
    <location>
        <begin position="1"/>
        <end position="11"/>
    </location>
</feature>
<accession>B7KMT3</accession>
<keyword evidence="3" id="KW-0614">Plasmid</keyword>
<reference evidence="4" key="1">
    <citation type="journal article" date="2011" name="MBio">
        <title>Novel metabolic attributes of the genus Cyanothece, comprising a group of unicellular nitrogen-fixing Cyanobacteria.</title>
        <authorList>
            <person name="Bandyopadhyay A."/>
            <person name="Elvitigala T."/>
            <person name="Welsh E."/>
            <person name="Stockel J."/>
            <person name="Liberton M."/>
            <person name="Min H."/>
            <person name="Sherman L.A."/>
            <person name="Pakrasi H.B."/>
        </authorList>
    </citation>
    <scope>NUCLEOTIDE SEQUENCE [LARGE SCALE GENOMIC DNA]</scope>
    <source>
        <strain evidence="4">PCC 7424</strain>
        <plasmid evidence="4">pP742402</plasmid>
    </source>
</reference>
<sequence>MSNLTKYNEPQTLPPEKQPSAPSVPPSSFNWKAMIWSSLATAVVLSGCVIVSWAFASNKADDWGRNVKYYPELKTEVQSSNQQIDIYLDAFENATDASKQRIKEQLETLKNRAITHLRVTKDLYIWSAISSTSATLASVITAMSLLHITRQGWDKANPAIWGVFVVSFSSFILSTSFIVLYQYQNNISVNAKLYTAYINLEENILCRLATKLYDEPSSANLQSEPANSGVTLEALIHRNQKIIQEYSLISYEIAVDNIPSLDKIQNTLNLSN</sequence>
<dbReference type="EMBL" id="CP001293">
    <property type="protein sequence ID" value="ACK74105.1"/>
    <property type="molecule type" value="Genomic_DNA"/>
</dbReference>
<protein>
    <submittedName>
        <fullName evidence="3">Uncharacterized protein</fullName>
    </submittedName>
</protein>
<organism evidence="3 4">
    <name type="scientific">Gloeothece citriformis (strain PCC 7424)</name>
    <name type="common">Cyanothece sp. (strain PCC 7424)</name>
    <dbReference type="NCBI Taxonomy" id="65393"/>
    <lineage>
        <taxon>Bacteria</taxon>
        <taxon>Bacillati</taxon>
        <taxon>Cyanobacteriota</taxon>
        <taxon>Cyanophyceae</taxon>
        <taxon>Oscillatoriophycideae</taxon>
        <taxon>Chroococcales</taxon>
        <taxon>Aphanothecaceae</taxon>
        <taxon>Gloeothece</taxon>
        <taxon>Gloeothece citriformis</taxon>
    </lineage>
</organism>
<feature type="transmembrane region" description="Helical" evidence="2">
    <location>
        <begin position="123"/>
        <end position="148"/>
    </location>
</feature>
<evidence type="ECO:0000256" key="2">
    <source>
        <dbReference type="SAM" id="Phobius"/>
    </source>
</evidence>
<name>B7KMT3_GLOC7</name>
<gene>
    <name evidence="3" type="ordered locus">PCC7424_5538</name>
</gene>
<evidence type="ECO:0000256" key="1">
    <source>
        <dbReference type="SAM" id="MobiDB-lite"/>
    </source>
</evidence>
<feature type="transmembrane region" description="Helical" evidence="2">
    <location>
        <begin position="33"/>
        <end position="56"/>
    </location>
</feature>
<keyword evidence="2" id="KW-1133">Transmembrane helix</keyword>
<geneLocation type="plasmid" evidence="3 4">
    <name>pP742402</name>
</geneLocation>
<dbReference type="KEGG" id="cyc:PCC7424_5538"/>
<proteinExistence type="predicted"/>
<keyword evidence="2" id="KW-0472">Membrane</keyword>
<keyword evidence="4" id="KW-1185">Reference proteome</keyword>